<protein>
    <submittedName>
        <fullName evidence="2">Uncharacterized protein</fullName>
    </submittedName>
</protein>
<reference evidence="2" key="1">
    <citation type="submission" date="2022-03" db="EMBL/GenBank/DDBJ databases">
        <title>Draft genome sequence of Aduncisulcus paluster, a free-living microaerophilic Fornicata.</title>
        <authorList>
            <person name="Yuyama I."/>
            <person name="Kume K."/>
            <person name="Tamura T."/>
            <person name="Inagaki Y."/>
            <person name="Hashimoto T."/>
        </authorList>
    </citation>
    <scope>NUCLEOTIDE SEQUENCE</scope>
    <source>
        <strain evidence="2">NY0171</strain>
    </source>
</reference>
<feature type="compositionally biased region" description="Low complexity" evidence="1">
    <location>
        <begin position="13"/>
        <end position="25"/>
    </location>
</feature>
<gene>
    <name evidence="2" type="ORF">ADUPG1_004679</name>
</gene>
<dbReference type="EMBL" id="BQXS01007192">
    <property type="protein sequence ID" value="GKT26133.1"/>
    <property type="molecule type" value="Genomic_DNA"/>
</dbReference>
<proteinExistence type="predicted"/>
<name>A0ABQ5K290_9EUKA</name>
<dbReference type="Proteomes" id="UP001057375">
    <property type="component" value="Unassembled WGS sequence"/>
</dbReference>
<feature type="region of interest" description="Disordered" evidence="1">
    <location>
        <begin position="370"/>
        <end position="399"/>
    </location>
</feature>
<evidence type="ECO:0000256" key="1">
    <source>
        <dbReference type="SAM" id="MobiDB-lite"/>
    </source>
</evidence>
<feature type="region of interest" description="Disordered" evidence="1">
    <location>
        <begin position="1"/>
        <end position="29"/>
    </location>
</feature>
<evidence type="ECO:0000313" key="2">
    <source>
        <dbReference type="EMBL" id="GKT26133.1"/>
    </source>
</evidence>
<comment type="caution">
    <text evidence="2">The sequence shown here is derived from an EMBL/GenBank/DDBJ whole genome shotgun (WGS) entry which is preliminary data.</text>
</comment>
<sequence length="621" mass="69350">MSSTRKKPEKRTVPPSSKPSSSSVPGMEGLESVIGADLMASLQQLSKTSEKADVKKKADQVMADLDKALQLPDLLDRKKPQDSRFVHGSKVNVTIPVAIQQNRKTLGILTNYYIASQKTSNFFAQQSIEELMYCVSGSLAQQNHAYNMLSKKFKPSQMPTFPHFVTRAAYLAPSPKLMDFIEEHKDTLSLTLNFSEITSTCKKGDHLELYIDINSSDKSLKLSNPRLVSQDIGTFKVDSDGKLELPKDYSVTISLPKNKIINPFQICSVQSEIVFSAKRKKGVFGKFQEYASASMELNGLTRSKISNEFHLESLPGKHQLKASGIIKVDGVLAPRRPNRHDIQKLSVVYFTLERGVSLPTKADWRAPNCAVKAQSTPNSSSQASTPNPSGKKSSPQSVINEEEREFQALMKSSSTQAAAQDTTKKTVEVPKPVQLTAAQHKKVVESGIEPIGIEWGKINSYDVIEDRETKIMNGLKTMCEKHPALKDHCIADMEGIPVDGVPQAIVNQYSKMLSVLETVKERKAEIEKFQDDDRFVFADYCASLLLDNFMMAKNRDFNANNGFKPQAMLMDQVIKKTKEELAIYYSDPDEYGVFQFPLEHMAKTRLMKMGLIKEGEKIVFP</sequence>
<accession>A0ABQ5K290</accession>
<organism evidence="2 3">
    <name type="scientific">Aduncisulcus paluster</name>
    <dbReference type="NCBI Taxonomy" id="2918883"/>
    <lineage>
        <taxon>Eukaryota</taxon>
        <taxon>Metamonada</taxon>
        <taxon>Carpediemonas-like organisms</taxon>
        <taxon>Aduncisulcus</taxon>
    </lineage>
</organism>
<feature type="compositionally biased region" description="Polar residues" evidence="1">
    <location>
        <begin position="373"/>
        <end position="399"/>
    </location>
</feature>
<evidence type="ECO:0000313" key="3">
    <source>
        <dbReference type="Proteomes" id="UP001057375"/>
    </source>
</evidence>
<keyword evidence="3" id="KW-1185">Reference proteome</keyword>